<dbReference type="EMBL" id="LT960612">
    <property type="protein sequence ID" value="SON52065.1"/>
    <property type="molecule type" value="Genomic_DNA"/>
</dbReference>
<dbReference type="AlphaFoldDB" id="A0A2N8ZJJ8"/>
<dbReference type="Proteomes" id="UP000235828">
    <property type="component" value="Chromosome B"/>
</dbReference>
<evidence type="ECO:0000313" key="1">
    <source>
        <dbReference type="EMBL" id="SON52065.1"/>
    </source>
</evidence>
<sequence length="37" mass="4136">MKIKVNEHIRSDSPETLVKMAKMGQGIAAMPIKHDDD</sequence>
<organism evidence="1 2">
    <name type="scientific">Vibrio tapetis subsp. tapetis</name>
    <dbReference type="NCBI Taxonomy" id="1671868"/>
    <lineage>
        <taxon>Bacteria</taxon>
        <taxon>Pseudomonadati</taxon>
        <taxon>Pseudomonadota</taxon>
        <taxon>Gammaproteobacteria</taxon>
        <taxon>Vibrionales</taxon>
        <taxon>Vibrionaceae</taxon>
        <taxon>Vibrio</taxon>
    </lineage>
</organism>
<dbReference type="KEGG" id="vta:B0454"/>
<name>A0A2N8ZJJ8_9VIBR</name>
<evidence type="ECO:0000313" key="2">
    <source>
        <dbReference type="Proteomes" id="UP000235828"/>
    </source>
</evidence>
<proteinExistence type="predicted"/>
<keyword evidence="2" id="KW-1185">Reference proteome</keyword>
<accession>A0A2N8ZJJ8</accession>
<reference evidence="1 2" key="1">
    <citation type="submission" date="2017-10" db="EMBL/GenBank/DDBJ databases">
        <authorList>
            <person name="Banno H."/>
            <person name="Chua N.-H."/>
        </authorList>
    </citation>
    <scope>NUCLEOTIDE SEQUENCE [LARGE SCALE GENOMIC DNA]</scope>
    <source>
        <strain evidence="1">Vibrio tapetis CECT4600</strain>
    </source>
</reference>
<gene>
    <name evidence="1" type="ORF">VTAP4600_B0454</name>
</gene>
<protein>
    <submittedName>
        <fullName evidence="1">Transcriptional regulator, LysR family protein</fullName>
    </submittedName>
</protein>